<reference evidence="2 3" key="1">
    <citation type="submission" date="2024-07" db="EMBL/GenBank/DDBJ databases">
        <title>Genomic Encyclopedia of Type Strains, Phase V (KMG-V): Genome sequencing to study the core and pangenomes of soil and plant-associated prokaryotes.</title>
        <authorList>
            <person name="Whitman W."/>
        </authorList>
    </citation>
    <scope>NUCLEOTIDE SEQUENCE [LARGE SCALE GENOMIC DNA]</scope>
    <source>
        <strain evidence="2 3">USDA 222</strain>
    </source>
</reference>
<evidence type="ECO:0000256" key="1">
    <source>
        <dbReference type="SAM" id="MobiDB-lite"/>
    </source>
</evidence>
<keyword evidence="3" id="KW-1185">Reference proteome</keyword>
<accession>A0ABV4GFI6</accession>
<evidence type="ECO:0000313" key="3">
    <source>
        <dbReference type="Proteomes" id="UP001565474"/>
    </source>
</evidence>
<evidence type="ECO:0000313" key="2">
    <source>
        <dbReference type="EMBL" id="MEY9469807.1"/>
    </source>
</evidence>
<dbReference type="EMBL" id="JBGBZN010000002">
    <property type="protein sequence ID" value="MEY9469807.1"/>
    <property type="molecule type" value="Genomic_DNA"/>
</dbReference>
<feature type="compositionally biased region" description="Basic and acidic residues" evidence="1">
    <location>
        <begin position="53"/>
        <end position="62"/>
    </location>
</feature>
<organism evidence="2 3">
    <name type="scientific">Bradyrhizobium yuanmingense</name>
    <dbReference type="NCBI Taxonomy" id="108015"/>
    <lineage>
        <taxon>Bacteria</taxon>
        <taxon>Pseudomonadati</taxon>
        <taxon>Pseudomonadota</taxon>
        <taxon>Alphaproteobacteria</taxon>
        <taxon>Hyphomicrobiales</taxon>
        <taxon>Nitrobacteraceae</taxon>
        <taxon>Bradyrhizobium</taxon>
    </lineage>
</organism>
<sequence>MARSNCIFEAIVIGATVLAPENSLKDGTAFSGPRRRAGCLPLPHSAPQPPEKPFVKLGERAKAKPSFYRQ</sequence>
<gene>
    <name evidence="2" type="ORF">ABH992_002206</name>
</gene>
<name>A0ABV4GFI6_9BRAD</name>
<dbReference type="RefSeq" id="WP_157785093.1">
    <property type="nucleotide sequence ID" value="NZ_JBGBYD010000002.1"/>
</dbReference>
<dbReference type="Proteomes" id="UP001565474">
    <property type="component" value="Unassembled WGS sequence"/>
</dbReference>
<comment type="caution">
    <text evidence="2">The sequence shown here is derived from an EMBL/GenBank/DDBJ whole genome shotgun (WGS) entry which is preliminary data.</text>
</comment>
<feature type="region of interest" description="Disordered" evidence="1">
    <location>
        <begin position="35"/>
        <end position="70"/>
    </location>
</feature>
<proteinExistence type="predicted"/>
<protein>
    <submittedName>
        <fullName evidence="2">Uncharacterized protein</fullName>
    </submittedName>
</protein>